<evidence type="ECO:0000313" key="2">
    <source>
        <dbReference type="EMBL" id="TEU27919.1"/>
    </source>
</evidence>
<name>A0A4Y7XDN0_9GAMM</name>
<dbReference type="PANTHER" id="PTHR36837">
    <property type="entry name" value="POLY(3-HYDROXYALKANOATE) POLYMERASE SUBUNIT PHAC"/>
    <property type="match status" value="1"/>
</dbReference>
<proteinExistence type="predicted"/>
<dbReference type="OrthoDB" id="9767934at2"/>
<dbReference type="InterPro" id="IPR000073">
    <property type="entry name" value="AB_hydrolase_1"/>
</dbReference>
<dbReference type="InterPro" id="IPR051321">
    <property type="entry name" value="PHA/PHB_synthase"/>
</dbReference>
<gene>
    <name evidence="2" type="ORF">E2B99_06160</name>
</gene>
<dbReference type="STRING" id="1120977.GCA_000619845_00555"/>
<dbReference type="Gene3D" id="3.40.50.1820">
    <property type="entry name" value="alpha/beta hydrolase"/>
    <property type="match status" value="1"/>
</dbReference>
<reference evidence="2 3" key="1">
    <citation type="submission" date="2019-03" db="EMBL/GenBank/DDBJ databases">
        <title>Alkanindiges illinoisensis: a potential pathogenic isolated from ascites of a gastric cancer patient with abdominal metastasis.</title>
        <authorList>
            <person name="Hu X."/>
            <person name="Yang B."/>
            <person name="Yan X."/>
            <person name="Lin L."/>
            <person name="Zhao H."/>
            <person name="Zhou F."/>
            <person name="Su B."/>
            <person name="Chen J."/>
            <person name="Rui Y."/>
            <person name="Wang Q."/>
            <person name="Zheng L."/>
        </authorList>
    </citation>
    <scope>NUCLEOTIDE SEQUENCE [LARGE SCALE GENOMIC DNA]</scope>
    <source>
        <strain evidence="2 3">NFYY 23406</strain>
    </source>
</reference>
<dbReference type="Proteomes" id="UP000297834">
    <property type="component" value="Unassembled WGS sequence"/>
</dbReference>
<accession>A0A4Y7XDN0</accession>
<evidence type="ECO:0000313" key="3">
    <source>
        <dbReference type="Proteomes" id="UP000297834"/>
    </source>
</evidence>
<dbReference type="EMBL" id="SNTY01000019">
    <property type="protein sequence ID" value="TEU27919.1"/>
    <property type="molecule type" value="Genomic_DNA"/>
</dbReference>
<dbReference type="InterPro" id="IPR029058">
    <property type="entry name" value="AB_hydrolase_fold"/>
</dbReference>
<keyword evidence="2" id="KW-0378">Hydrolase</keyword>
<dbReference type="AlphaFoldDB" id="A0A4Y7XDN0"/>
<feature type="domain" description="AB hydrolase-1" evidence="1">
    <location>
        <begin position="95"/>
        <end position="189"/>
    </location>
</feature>
<evidence type="ECO:0000259" key="1">
    <source>
        <dbReference type="Pfam" id="PF00561"/>
    </source>
</evidence>
<keyword evidence="3" id="KW-1185">Reference proteome</keyword>
<dbReference type="PANTHER" id="PTHR36837:SF2">
    <property type="entry name" value="POLY(3-HYDROXYALKANOATE) POLYMERASE SUBUNIT PHAC"/>
    <property type="match status" value="1"/>
</dbReference>
<sequence length="380" mass="42225">MSNLFKPKAFTSKALEPEPFTPVNQLRKNTRLINAYDRLFNKAPLVQSGRTAYQEIYHDGLATLRYYPAAATAPIKHRIPLVFVAPLAINMDIYDLFHDRSLVSYFTAQGFEVYLMDWGNPSRKHANLNFEHYVLELMPNMLAQVRQHSGQQQVTLHGWSMAGVFTLLYAAATKDPNIKNMIILGTPIDAYASGGIGRLYRHAGNSFRWLQNKTGLHPRQLPATLLHSPGWSNALGFKLLDPVGTLKGHINLIRQLDDRKAVEAHATLGSFLNNMVDYPGGINRDMLLKVWMENSLSRGEFPIGGQTAYLKDIHASLLAGGGCNDGMVTVDSVRPLTRLVGTDDATFTTIPGGHVGLMSSQQAATEFWPFMANWLATRSS</sequence>
<dbReference type="SUPFAM" id="SSF53474">
    <property type="entry name" value="alpha/beta-Hydrolases"/>
    <property type="match status" value="1"/>
</dbReference>
<protein>
    <submittedName>
        <fullName evidence="2">Alpha/beta fold hydrolase</fullName>
    </submittedName>
</protein>
<dbReference type="GO" id="GO:0016787">
    <property type="term" value="F:hydrolase activity"/>
    <property type="evidence" value="ECO:0007669"/>
    <property type="project" value="UniProtKB-KW"/>
</dbReference>
<dbReference type="Pfam" id="PF00561">
    <property type="entry name" value="Abhydrolase_1"/>
    <property type="match status" value="1"/>
</dbReference>
<comment type="caution">
    <text evidence="2">The sequence shown here is derived from an EMBL/GenBank/DDBJ whole genome shotgun (WGS) entry which is preliminary data.</text>
</comment>
<organism evidence="2 3">
    <name type="scientific">Alkanindiges illinoisensis</name>
    <dbReference type="NCBI Taxonomy" id="197183"/>
    <lineage>
        <taxon>Bacteria</taxon>
        <taxon>Pseudomonadati</taxon>
        <taxon>Pseudomonadota</taxon>
        <taxon>Gammaproteobacteria</taxon>
        <taxon>Moraxellales</taxon>
        <taxon>Moraxellaceae</taxon>
        <taxon>Alkanindiges</taxon>
    </lineage>
</organism>